<dbReference type="Proteomes" id="UP001218218">
    <property type="component" value="Unassembled WGS sequence"/>
</dbReference>
<keyword evidence="1" id="KW-1133">Transmembrane helix</keyword>
<keyword evidence="1" id="KW-0472">Membrane</keyword>
<proteinExistence type="predicted"/>
<evidence type="ECO:0000313" key="2">
    <source>
        <dbReference type="EMBL" id="KAJ7364485.1"/>
    </source>
</evidence>
<keyword evidence="3" id="KW-1185">Reference proteome</keyword>
<evidence type="ECO:0000256" key="1">
    <source>
        <dbReference type="SAM" id="Phobius"/>
    </source>
</evidence>
<reference evidence="2" key="1">
    <citation type="submission" date="2023-03" db="EMBL/GenBank/DDBJ databases">
        <title>Massive genome expansion in bonnet fungi (Mycena s.s.) driven by repeated elements and novel gene families across ecological guilds.</title>
        <authorList>
            <consortium name="Lawrence Berkeley National Laboratory"/>
            <person name="Harder C.B."/>
            <person name="Miyauchi S."/>
            <person name="Viragh M."/>
            <person name="Kuo A."/>
            <person name="Thoen E."/>
            <person name="Andreopoulos B."/>
            <person name="Lu D."/>
            <person name="Skrede I."/>
            <person name="Drula E."/>
            <person name="Henrissat B."/>
            <person name="Morin E."/>
            <person name="Kohler A."/>
            <person name="Barry K."/>
            <person name="LaButti K."/>
            <person name="Morin E."/>
            <person name="Salamov A."/>
            <person name="Lipzen A."/>
            <person name="Mereny Z."/>
            <person name="Hegedus B."/>
            <person name="Baldrian P."/>
            <person name="Stursova M."/>
            <person name="Weitz H."/>
            <person name="Taylor A."/>
            <person name="Grigoriev I.V."/>
            <person name="Nagy L.G."/>
            <person name="Martin F."/>
            <person name="Kauserud H."/>
        </authorList>
    </citation>
    <scope>NUCLEOTIDE SEQUENCE</scope>
    <source>
        <strain evidence="2">CBHHK002</strain>
    </source>
</reference>
<protein>
    <submittedName>
        <fullName evidence="2">Uncharacterized protein</fullName>
    </submittedName>
</protein>
<accession>A0AAD7APA9</accession>
<dbReference type="EMBL" id="JARIHO010000003">
    <property type="protein sequence ID" value="KAJ7364485.1"/>
    <property type="molecule type" value="Genomic_DNA"/>
</dbReference>
<name>A0AAD7APA9_9AGAR</name>
<organism evidence="2 3">
    <name type="scientific">Mycena albidolilacea</name>
    <dbReference type="NCBI Taxonomy" id="1033008"/>
    <lineage>
        <taxon>Eukaryota</taxon>
        <taxon>Fungi</taxon>
        <taxon>Dikarya</taxon>
        <taxon>Basidiomycota</taxon>
        <taxon>Agaricomycotina</taxon>
        <taxon>Agaricomycetes</taxon>
        <taxon>Agaricomycetidae</taxon>
        <taxon>Agaricales</taxon>
        <taxon>Marasmiineae</taxon>
        <taxon>Mycenaceae</taxon>
        <taxon>Mycena</taxon>
    </lineage>
</organism>
<sequence length="263" mass="29248">MSAAVLLFLLWLIRLDWLEIGFWFGETVVEGMMRWIRWREWKEACGNLFWYSLTTLSGALVVPLYLSISRQHSTLITWIAAHIYFVWSPDLTAHTGFVVCVVGRRISAFTHAHRRRASVRGMKGGAGGRCAEQVRGIKGSAGGRRVEWVQVQVQVCGMRTGASMGNGWGCRITTDSAKQPRIEPKKLFFGGTGTQKWGSGAPHKFFGSTCGRRGFPLERSVGSPTSSFCKMWAAPPGVGLPMKLDELGRHLGQQKTSKVWLSD</sequence>
<dbReference type="AlphaFoldDB" id="A0AAD7APA9"/>
<keyword evidence="1" id="KW-0812">Transmembrane</keyword>
<comment type="caution">
    <text evidence="2">The sequence shown here is derived from an EMBL/GenBank/DDBJ whole genome shotgun (WGS) entry which is preliminary data.</text>
</comment>
<evidence type="ECO:0000313" key="3">
    <source>
        <dbReference type="Proteomes" id="UP001218218"/>
    </source>
</evidence>
<gene>
    <name evidence="2" type="ORF">DFH08DRAFT_798822</name>
</gene>
<feature type="transmembrane region" description="Helical" evidence="1">
    <location>
        <begin position="48"/>
        <end position="66"/>
    </location>
</feature>